<name>A0A0H4YFH2_9POXV</name>
<dbReference type="EMBL" id="KT159937">
    <property type="protein sequence ID" value="AKR04184.1"/>
    <property type="molecule type" value="Genomic_DNA"/>
</dbReference>
<gene>
    <name evidence="1" type="ORF">SGPV060</name>
</gene>
<evidence type="ECO:0000313" key="1">
    <source>
        <dbReference type="EMBL" id="AKR04184.1"/>
    </source>
</evidence>
<keyword evidence="2" id="KW-1185">Reference proteome</keyword>
<organism evidence="1 2">
    <name type="scientific">Salmon gill poxvirus</name>
    <dbReference type="NCBI Taxonomy" id="1680908"/>
    <lineage>
        <taxon>Viruses</taxon>
        <taxon>Varidnaviria</taxon>
        <taxon>Bamfordvirae</taxon>
        <taxon>Nucleocytoviricota</taxon>
        <taxon>Pokkesviricetes</taxon>
        <taxon>Chitovirales</taxon>
        <taxon>Poxviridae</taxon>
        <taxon>Chordopoxvirinae</taxon>
        <taxon>Salmonpoxvirus</taxon>
        <taxon>Salmonpoxvirus gillpox</taxon>
        <taxon>Salmon gillpox virus</taxon>
    </lineage>
</organism>
<dbReference type="KEGG" id="vg:25392227"/>
<sequence>MNKLFESVDDILLRIESKNIVPTGRRVLVITKNDMSKVIYPCPLHFTSYIKCTTCYDLIKFGVVTLDGPDAKNMHKILNMSDNRCLLPVRNYIMTNSSRLFDQLKTNTGYIKSFNIFPGSVTCINCVETECKINNWTISLMTPEQFLDDLNEFKSKIETNLTQRHKDVKELLADPNLDPRMCVCGTCHRFLYWADSCKNLLCPGCNTWVCAQCWRRTHKEQDEPHETTCSESNRWDNYLMNVPIRFDLTNTQSSFSDHRITDELTGNKIIVS</sequence>
<dbReference type="RefSeq" id="YP_009162432.1">
    <property type="nucleotide sequence ID" value="NC_027707.1"/>
</dbReference>
<dbReference type="GeneID" id="25392227"/>
<reference evidence="1 2" key="1">
    <citation type="journal article" date="2015" name="J. Virol.">
        <title>Salmon gill poxvirus, the deepest representative of the Chordopoxvirinae.</title>
        <authorList>
            <person name="Gjessing M.C."/>
            <person name="Yutin N."/>
            <person name="Tengs T."/>
            <person name="Senkevich T."/>
            <person name="Koonin E.V."/>
            <person name="Ronning H.P."/>
            <person name="Alarson M."/>
            <person name="Ylving S."/>
            <person name="Lie K.-I."/>
            <person name="Saure B."/>
            <person name="Tran L."/>
            <person name="Moss B."/>
            <person name="Dale O.B."/>
        </authorList>
    </citation>
    <scope>NUCLEOTIDE SEQUENCE [LARGE SCALE GENOMIC DNA]</scope>
    <source>
        <strain evidence="1">2012-04-F277-L3G</strain>
    </source>
</reference>
<proteinExistence type="predicted"/>
<accession>A0A0H4YFH2</accession>
<evidence type="ECO:0000313" key="2">
    <source>
        <dbReference type="Proteomes" id="UP000105007"/>
    </source>
</evidence>
<dbReference type="Proteomes" id="UP000105007">
    <property type="component" value="Segment"/>
</dbReference>
<protein>
    <submittedName>
        <fullName evidence="1">Uncharacterized protein</fullName>
    </submittedName>
</protein>